<evidence type="ECO:0000313" key="2">
    <source>
        <dbReference type="Proteomes" id="UP000274201"/>
    </source>
</evidence>
<sequence>MADGFAVCEGRGVDGWWVCGVCKQGCLGEGLFLGWSFEKALFYFV</sequence>
<reference evidence="1 2" key="1">
    <citation type="submission" date="2018-12" db="EMBL/GenBank/DDBJ databases">
        <authorList>
            <consortium name="Pathogen Informatics"/>
        </authorList>
    </citation>
    <scope>NUCLEOTIDE SEQUENCE [LARGE SCALE GENOMIC DNA]</scope>
    <source>
        <strain evidence="1 2">NCTC12905</strain>
    </source>
</reference>
<name>A0A448V3Q7_BARVI</name>
<proteinExistence type="predicted"/>
<dbReference type="Proteomes" id="UP000274201">
    <property type="component" value="Chromosome"/>
</dbReference>
<protein>
    <submittedName>
        <fullName evidence="1">Uncharacterized protein</fullName>
    </submittedName>
</protein>
<accession>A0A448V3Q7</accession>
<dbReference type="RefSeq" id="WP_164713714.1">
    <property type="nucleotide sequence ID" value="NZ_LR134529.1"/>
</dbReference>
<dbReference type="AlphaFoldDB" id="A0A448V3Q7"/>
<dbReference type="EMBL" id="LR134529">
    <property type="protein sequence ID" value="VEJ44405.1"/>
    <property type="molecule type" value="Genomic_DNA"/>
</dbReference>
<organism evidence="1 2">
    <name type="scientific">Bartonella vinsonii</name>
    <name type="common">Rochalimaea vinsonii</name>
    <dbReference type="NCBI Taxonomy" id="33047"/>
    <lineage>
        <taxon>Bacteria</taxon>
        <taxon>Pseudomonadati</taxon>
        <taxon>Pseudomonadota</taxon>
        <taxon>Alphaproteobacteria</taxon>
        <taxon>Hyphomicrobiales</taxon>
        <taxon>Bartonellaceae</taxon>
        <taxon>Bartonella</taxon>
    </lineage>
</organism>
<gene>
    <name evidence="1" type="ORF">NCTC12905_00041</name>
</gene>
<evidence type="ECO:0000313" key="1">
    <source>
        <dbReference type="EMBL" id="VEJ44405.1"/>
    </source>
</evidence>